<feature type="region of interest" description="Disordered" evidence="1">
    <location>
        <begin position="48"/>
        <end position="89"/>
    </location>
</feature>
<comment type="caution">
    <text evidence="3">The sequence shown here is derived from an EMBL/GenBank/DDBJ whole genome shotgun (WGS) entry which is preliminary data.</text>
</comment>
<evidence type="ECO:0000313" key="3">
    <source>
        <dbReference type="EMBL" id="GBM37759.1"/>
    </source>
</evidence>
<dbReference type="EMBL" id="BGPR01000850">
    <property type="protein sequence ID" value="GBM37759.1"/>
    <property type="molecule type" value="Genomic_DNA"/>
</dbReference>
<proteinExistence type="predicted"/>
<sequence>MVIEKSTPCQSLEKYAVKCVELFPVSCFEQKSKYACLYYVSWIEQRARSKQSEKEGSKASKKEAKQAKRARSKQSKQEARKASKKQEKRAVVAVAYTVAVSIGVVRQASTL</sequence>
<feature type="compositionally biased region" description="Basic and acidic residues" evidence="1">
    <location>
        <begin position="75"/>
        <end position="89"/>
    </location>
</feature>
<feature type="transmembrane region" description="Helical" evidence="2">
    <location>
        <begin position="90"/>
        <end position="109"/>
    </location>
</feature>
<keyword evidence="4" id="KW-1185">Reference proteome</keyword>
<reference evidence="3 4" key="1">
    <citation type="journal article" date="2019" name="Sci. Rep.">
        <title>Orb-weaving spider Araneus ventricosus genome elucidates the spidroin gene catalogue.</title>
        <authorList>
            <person name="Kono N."/>
            <person name="Nakamura H."/>
            <person name="Ohtoshi R."/>
            <person name="Moran D.A.P."/>
            <person name="Shinohara A."/>
            <person name="Yoshida Y."/>
            <person name="Fujiwara M."/>
            <person name="Mori M."/>
            <person name="Tomita M."/>
            <person name="Arakawa K."/>
        </authorList>
    </citation>
    <scope>NUCLEOTIDE SEQUENCE [LARGE SCALE GENOMIC DNA]</scope>
</reference>
<gene>
    <name evidence="3" type="ORF">AVEN_25875_1</name>
</gene>
<protein>
    <submittedName>
        <fullName evidence="3">Uncharacterized protein</fullName>
    </submittedName>
</protein>
<keyword evidence="2" id="KW-0812">Transmembrane</keyword>
<evidence type="ECO:0000313" key="4">
    <source>
        <dbReference type="Proteomes" id="UP000499080"/>
    </source>
</evidence>
<keyword evidence="2" id="KW-0472">Membrane</keyword>
<feature type="compositionally biased region" description="Basic and acidic residues" evidence="1">
    <location>
        <begin position="48"/>
        <end position="66"/>
    </location>
</feature>
<organism evidence="3 4">
    <name type="scientific">Araneus ventricosus</name>
    <name type="common">Orbweaver spider</name>
    <name type="synonym">Epeira ventricosa</name>
    <dbReference type="NCBI Taxonomy" id="182803"/>
    <lineage>
        <taxon>Eukaryota</taxon>
        <taxon>Metazoa</taxon>
        <taxon>Ecdysozoa</taxon>
        <taxon>Arthropoda</taxon>
        <taxon>Chelicerata</taxon>
        <taxon>Arachnida</taxon>
        <taxon>Araneae</taxon>
        <taxon>Araneomorphae</taxon>
        <taxon>Entelegynae</taxon>
        <taxon>Araneoidea</taxon>
        <taxon>Araneidae</taxon>
        <taxon>Araneus</taxon>
    </lineage>
</organism>
<keyword evidence="2" id="KW-1133">Transmembrane helix</keyword>
<dbReference type="Proteomes" id="UP000499080">
    <property type="component" value="Unassembled WGS sequence"/>
</dbReference>
<accession>A0A4Y2FBI6</accession>
<evidence type="ECO:0000256" key="2">
    <source>
        <dbReference type="SAM" id="Phobius"/>
    </source>
</evidence>
<dbReference type="AlphaFoldDB" id="A0A4Y2FBI6"/>
<evidence type="ECO:0000256" key="1">
    <source>
        <dbReference type="SAM" id="MobiDB-lite"/>
    </source>
</evidence>
<name>A0A4Y2FBI6_ARAVE</name>